<keyword evidence="5" id="KW-0949">S-adenosyl-L-methionine</keyword>
<evidence type="ECO:0000256" key="3">
    <source>
        <dbReference type="ARBA" id="ARBA00022603"/>
    </source>
</evidence>
<comment type="subcellular location">
    <subcellularLocation>
        <location evidence="1">Chromosome</location>
    </subcellularLocation>
</comment>
<dbReference type="GO" id="GO:0005694">
    <property type="term" value="C:chromosome"/>
    <property type="evidence" value="ECO:0007669"/>
    <property type="project" value="UniProtKB-SubCell"/>
</dbReference>
<dbReference type="PANTHER" id="PTHR22884">
    <property type="entry name" value="SET DOMAIN PROTEINS"/>
    <property type="match status" value="1"/>
</dbReference>
<feature type="domain" description="SET" evidence="6">
    <location>
        <begin position="17"/>
        <end position="127"/>
    </location>
</feature>
<keyword evidence="4" id="KW-0808">Transferase</keyword>
<evidence type="ECO:0000313" key="8">
    <source>
        <dbReference type="EMBL" id="QDT01745.1"/>
    </source>
</evidence>
<keyword evidence="3" id="KW-0489">Methyltransferase</keyword>
<dbReference type="InterPro" id="IPR046341">
    <property type="entry name" value="SET_dom_sf"/>
</dbReference>
<dbReference type="AlphaFoldDB" id="A0A517N3N1"/>
<organism evidence="8 9">
    <name type="scientific">Rubripirellula lacrimiformis</name>
    <dbReference type="NCBI Taxonomy" id="1930273"/>
    <lineage>
        <taxon>Bacteria</taxon>
        <taxon>Pseudomonadati</taxon>
        <taxon>Planctomycetota</taxon>
        <taxon>Planctomycetia</taxon>
        <taxon>Pirellulales</taxon>
        <taxon>Pirellulaceae</taxon>
        <taxon>Rubripirellula</taxon>
    </lineage>
</organism>
<evidence type="ECO:0000256" key="2">
    <source>
        <dbReference type="ARBA" id="ARBA00022454"/>
    </source>
</evidence>
<proteinExistence type="predicted"/>
<protein>
    <submittedName>
        <fullName evidence="8">SET domain protein</fullName>
    </submittedName>
</protein>
<gene>
    <name evidence="8" type="ORF">K227x_01120</name>
</gene>
<evidence type="ECO:0000256" key="5">
    <source>
        <dbReference type="ARBA" id="ARBA00022691"/>
    </source>
</evidence>
<sequence length="168" mass="19023">MTKLGKKRRKKLQDKVDQISGYRSYHDGDVEVSSGKKGHGVFAARQFLPGELVIEITGQLLSKKTYEGSSYVMDLDQQWYLEPGIPAAFLNHSCSPNTELIHLTKRSLGLVAICNIEAETEITFDYQWEPCDWTPRCRCGAPNCRGWVVAKDGVETMRQLAKKTKKQK</sequence>
<dbReference type="InterPro" id="IPR003616">
    <property type="entry name" value="Post-SET_dom"/>
</dbReference>
<evidence type="ECO:0000313" key="9">
    <source>
        <dbReference type="Proteomes" id="UP000318538"/>
    </source>
</evidence>
<dbReference type="RefSeq" id="WP_145167516.1">
    <property type="nucleotide sequence ID" value="NZ_CP036525.1"/>
</dbReference>
<dbReference type="InterPro" id="IPR001214">
    <property type="entry name" value="SET_dom"/>
</dbReference>
<dbReference type="Gene3D" id="2.170.270.10">
    <property type="entry name" value="SET domain"/>
    <property type="match status" value="1"/>
</dbReference>
<dbReference type="PROSITE" id="PS50868">
    <property type="entry name" value="POST_SET"/>
    <property type="match status" value="1"/>
</dbReference>
<accession>A0A517N3N1</accession>
<dbReference type="PROSITE" id="PS50280">
    <property type="entry name" value="SET"/>
    <property type="match status" value="1"/>
</dbReference>
<keyword evidence="2" id="KW-0158">Chromosome</keyword>
<dbReference type="Pfam" id="PF00856">
    <property type="entry name" value="SET"/>
    <property type="match status" value="1"/>
</dbReference>
<evidence type="ECO:0000256" key="4">
    <source>
        <dbReference type="ARBA" id="ARBA00022679"/>
    </source>
</evidence>
<name>A0A517N3N1_9BACT</name>
<feature type="domain" description="Post-SET" evidence="7">
    <location>
        <begin position="137"/>
        <end position="149"/>
    </location>
</feature>
<reference evidence="8 9" key="1">
    <citation type="submission" date="2019-02" db="EMBL/GenBank/DDBJ databases">
        <title>Deep-cultivation of Planctomycetes and their phenomic and genomic characterization uncovers novel biology.</title>
        <authorList>
            <person name="Wiegand S."/>
            <person name="Jogler M."/>
            <person name="Boedeker C."/>
            <person name="Pinto D."/>
            <person name="Vollmers J."/>
            <person name="Rivas-Marin E."/>
            <person name="Kohn T."/>
            <person name="Peeters S.H."/>
            <person name="Heuer A."/>
            <person name="Rast P."/>
            <person name="Oberbeckmann S."/>
            <person name="Bunk B."/>
            <person name="Jeske O."/>
            <person name="Meyerdierks A."/>
            <person name="Storesund J.E."/>
            <person name="Kallscheuer N."/>
            <person name="Luecker S."/>
            <person name="Lage O.M."/>
            <person name="Pohl T."/>
            <person name="Merkel B.J."/>
            <person name="Hornburger P."/>
            <person name="Mueller R.-W."/>
            <person name="Bruemmer F."/>
            <person name="Labrenz M."/>
            <person name="Spormann A.M."/>
            <person name="Op den Camp H."/>
            <person name="Overmann J."/>
            <person name="Amann R."/>
            <person name="Jetten M.S.M."/>
            <person name="Mascher T."/>
            <person name="Medema M.H."/>
            <person name="Devos D.P."/>
            <person name="Kaster A.-K."/>
            <person name="Ovreas L."/>
            <person name="Rohde M."/>
            <person name="Galperin M.Y."/>
            <person name="Jogler C."/>
        </authorList>
    </citation>
    <scope>NUCLEOTIDE SEQUENCE [LARGE SCALE GENOMIC DNA]</scope>
    <source>
        <strain evidence="8 9">K22_7</strain>
    </source>
</reference>
<evidence type="ECO:0000259" key="7">
    <source>
        <dbReference type="PROSITE" id="PS50868"/>
    </source>
</evidence>
<evidence type="ECO:0000259" key="6">
    <source>
        <dbReference type="PROSITE" id="PS50280"/>
    </source>
</evidence>
<dbReference type="KEGG" id="rlc:K227x_01120"/>
<dbReference type="SUPFAM" id="SSF82199">
    <property type="entry name" value="SET domain"/>
    <property type="match status" value="1"/>
</dbReference>
<dbReference type="SMART" id="SM00317">
    <property type="entry name" value="SET"/>
    <property type="match status" value="1"/>
</dbReference>
<evidence type="ECO:0000256" key="1">
    <source>
        <dbReference type="ARBA" id="ARBA00004286"/>
    </source>
</evidence>
<keyword evidence="9" id="KW-1185">Reference proteome</keyword>
<dbReference type="EMBL" id="CP036525">
    <property type="protein sequence ID" value="QDT01745.1"/>
    <property type="molecule type" value="Genomic_DNA"/>
</dbReference>
<dbReference type="Proteomes" id="UP000318538">
    <property type="component" value="Chromosome"/>
</dbReference>
<dbReference type="InterPro" id="IPR050777">
    <property type="entry name" value="SET2_Histone-Lys_MeTrsfase"/>
</dbReference>
<dbReference type="GO" id="GO:0032259">
    <property type="term" value="P:methylation"/>
    <property type="evidence" value="ECO:0007669"/>
    <property type="project" value="UniProtKB-KW"/>
</dbReference>
<dbReference type="GO" id="GO:0008168">
    <property type="term" value="F:methyltransferase activity"/>
    <property type="evidence" value="ECO:0007669"/>
    <property type="project" value="UniProtKB-KW"/>
</dbReference>
<dbReference type="OrthoDB" id="9804945at2"/>